<name>A0A1I4B1T6_9GAMM</name>
<gene>
    <name evidence="1" type="ORF">SAMN05192579_104208</name>
</gene>
<organism evidence="1 2">
    <name type="scientific">Rhodanobacter glycinis</name>
    <dbReference type="NCBI Taxonomy" id="582702"/>
    <lineage>
        <taxon>Bacteria</taxon>
        <taxon>Pseudomonadati</taxon>
        <taxon>Pseudomonadota</taxon>
        <taxon>Gammaproteobacteria</taxon>
        <taxon>Lysobacterales</taxon>
        <taxon>Rhodanobacteraceae</taxon>
        <taxon>Rhodanobacter</taxon>
    </lineage>
</organism>
<protein>
    <submittedName>
        <fullName evidence="1">Uncharacterized protein</fullName>
    </submittedName>
</protein>
<evidence type="ECO:0000313" key="2">
    <source>
        <dbReference type="Proteomes" id="UP000198725"/>
    </source>
</evidence>
<proteinExistence type="predicted"/>
<dbReference type="EMBL" id="FOSR01000004">
    <property type="protein sequence ID" value="SFK61879.1"/>
    <property type="molecule type" value="Genomic_DNA"/>
</dbReference>
<dbReference type="AlphaFoldDB" id="A0A1I4B1T6"/>
<keyword evidence="2" id="KW-1185">Reference proteome</keyword>
<evidence type="ECO:0000313" key="1">
    <source>
        <dbReference type="EMBL" id="SFK61879.1"/>
    </source>
</evidence>
<accession>A0A1I4B1T6</accession>
<reference evidence="2" key="1">
    <citation type="submission" date="2016-10" db="EMBL/GenBank/DDBJ databases">
        <authorList>
            <person name="Varghese N."/>
            <person name="Submissions S."/>
        </authorList>
    </citation>
    <scope>NUCLEOTIDE SEQUENCE [LARGE SCALE GENOMIC DNA]</scope>
    <source>
        <strain evidence="2">MO64</strain>
    </source>
</reference>
<dbReference type="Proteomes" id="UP000198725">
    <property type="component" value="Unassembled WGS sequence"/>
</dbReference>
<sequence length="30" mass="3209">MSAALSDAGRALSADKPVPGERIFEITYNQ</sequence>